<accession>A0A919G3N3</accession>
<name>A0A919G3N3_9ACTN</name>
<dbReference type="AlphaFoldDB" id="A0A919G3N3"/>
<evidence type="ECO:0000313" key="3">
    <source>
        <dbReference type="Proteomes" id="UP000603708"/>
    </source>
</evidence>
<reference evidence="2" key="1">
    <citation type="journal article" date="2014" name="Int. J. Syst. Evol. Microbiol.">
        <title>Complete genome sequence of Corynebacterium casei LMG S-19264T (=DSM 44701T), isolated from a smear-ripened cheese.</title>
        <authorList>
            <consortium name="US DOE Joint Genome Institute (JGI-PGF)"/>
            <person name="Walter F."/>
            <person name="Albersmeier A."/>
            <person name="Kalinowski J."/>
            <person name="Ruckert C."/>
        </authorList>
    </citation>
    <scope>NUCLEOTIDE SEQUENCE</scope>
    <source>
        <strain evidence="2">JCM 5069</strain>
    </source>
</reference>
<feature type="domain" description="Phosphoribosyltransferase" evidence="1">
    <location>
        <begin position="17"/>
        <end position="160"/>
    </location>
</feature>
<dbReference type="InterPro" id="IPR000836">
    <property type="entry name" value="PRTase_dom"/>
</dbReference>
<evidence type="ECO:0000259" key="1">
    <source>
        <dbReference type="Pfam" id="PF00156"/>
    </source>
</evidence>
<comment type="caution">
    <text evidence="2">The sequence shown here is derived from an EMBL/GenBank/DDBJ whole genome shotgun (WGS) entry which is preliminary data.</text>
</comment>
<dbReference type="Gene3D" id="3.30.1310.20">
    <property type="entry name" value="PRTase-like"/>
    <property type="match status" value="1"/>
</dbReference>
<dbReference type="InterPro" id="IPR029057">
    <property type="entry name" value="PRTase-like"/>
</dbReference>
<dbReference type="EMBL" id="BNCD01000006">
    <property type="protein sequence ID" value="GHH77059.1"/>
    <property type="molecule type" value="Genomic_DNA"/>
</dbReference>
<evidence type="ECO:0000313" key="2">
    <source>
        <dbReference type="EMBL" id="GHH77059.1"/>
    </source>
</evidence>
<protein>
    <recommendedName>
        <fullName evidence="1">Phosphoribosyltransferase domain-containing protein</fullName>
    </recommendedName>
</protein>
<dbReference type="CDD" id="cd06223">
    <property type="entry name" value="PRTases_typeI"/>
    <property type="match status" value="1"/>
</dbReference>
<organism evidence="2 3">
    <name type="scientific">Streptomyces sulfonofaciens</name>
    <dbReference type="NCBI Taxonomy" id="68272"/>
    <lineage>
        <taxon>Bacteria</taxon>
        <taxon>Bacillati</taxon>
        <taxon>Actinomycetota</taxon>
        <taxon>Actinomycetes</taxon>
        <taxon>Kitasatosporales</taxon>
        <taxon>Streptomycetaceae</taxon>
        <taxon>Streptomyces</taxon>
    </lineage>
</organism>
<dbReference type="SUPFAM" id="SSF53271">
    <property type="entry name" value="PRTase-like"/>
    <property type="match status" value="1"/>
</dbReference>
<keyword evidence="3" id="KW-1185">Reference proteome</keyword>
<sequence length="214" mass="23200">MIYMDRREAGRRLGAHLRHLTGEDVVVLGLPRGGVPVAREVAEALGAPLDVCLVRKLGTPFQPELGMGALGEDGVRVINDEVMRDARVTREELAEVEERERAVLERRARRYRGGARPIDLAGRTVVVVDDGVATGSTARAACRIVRARGAARTVLAVPVAPYGWTDRLGGEADELVSPQTPREFYAIGQFYVDFAQTDDDEVVACLTAAATPPR</sequence>
<dbReference type="Pfam" id="PF00156">
    <property type="entry name" value="Pribosyltran"/>
    <property type="match status" value="1"/>
</dbReference>
<dbReference type="Gene3D" id="3.40.50.2020">
    <property type="match status" value="1"/>
</dbReference>
<gene>
    <name evidence="2" type="ORF">GCM10018793_24180</name>
</gene>
<reference evidence="2" key="2">
    <citation type="submission" date="2020-09" db="EMBL/GenBank/DDBJ databases">
        <authorList>
            <person name="Sun Q."/>
            <person name="Ohkuma M."/>
        </authorList>
    </citation>
    <scope>NUCLEOTIDE SEQUENCE</scope>
    <source>
        <strain evidence="2">JCM 5069</strain>
    </source>
</reference>
<dbReference type="Proteomes" id="UP000603708">
    <property type="component" value="Unassembled WGS sequence"/>
</dbReference>
<proteinExistence type="predicted"/>